<evidence type="ECO:0000256" key="4">
    <source>
        <dbReference type="PROSITE-ProRule" id="PRU01161"/>
    </source>
</evidence>
<sequence length="710" mass="82399">MKKVLLLILLIFSINIYSNEDKKIGLSLAGGGGKGFFHVGVLKVLEEEKVPIDYIAGNSIGSIIGSLYAIGYTANDLEKITTMIDWVTIFDDTPSRREKPMDEKIFSDKYAFALPYEKNKVRTPQGVFYGEKIYLTLKDLMWNARYVKDFDEYPIPFRAIATDLISGNPVVFSKGDLAKTVHASMAIPSIFVPVRINGKLYCDGLVSRNFPVSDVKKMGADYVIGVNISEQEEEIENLSVLGILNHIVSYRGFDSTKQERKLADLLIETKELKNYSPTDYSKAKELIKLGERIAREHIEEIKKLSNPEKFERLQKRKKEFLKQVEKNYRELNFISRVEIKGLKKIQPELIYTILFKKVPFYITKEEMFEKIKKIYATQQFDKVYFEFEGEKLIIEVEERAANYLRVGFAINSYTGTKLFLSTDINNFNLKGYKTVIESEISDTPMVSLAHSFFYGIRNKYGMRAKFKYKANKFVYKNERYRTGLYNFDNFIGTISTPYLDGGIGLGVDFLKTEYSNKNSEFDSSYFYYIFRYDDLDKDNYPEKGQQLVLKNRLNIDIFNFEKNTKPNKFEFKYKNYIPIFKEKLTLINEYFYDNLKMETNNIGDIHYYSRVGSIKDKENLEFYGLRKDAVITDSINIYRIGLQKKLNNLTYLIGKINFGNYKDENSQNKFIRGYGLTLGYKSIIGPLNVSITNNALVSGSLIQFNFRFEI</sequence>
<dbReference type="AlphaFoldDB" id="A0AA46I655"/>
<feature type="active site" description="Nucleophile" evidence="4">
    <location>
        <position position="59"/>
    </location>
</feature>
<evidence type="ECO:0000313" key="6">
    <source>
        <dbReference type="EMBL" id="TDT71849.1"/>
    </source>
</evidence>
<keyword evidence="3 4" id="KW-0443">Lipid metabolism</keyword>
<comment type="caution">
    <text evidence="6">The sequence shown here is derived from an EMBL/GenBank/DDBJ whole genome shotgun (WGS) entry which is preliminary data.</text>
</comment>
<dbReference type="EMBL" id="SOBG01000002">
    <property type="protein sequence ID" value="TDT71849.1"/>
    <property type="molecule type" value="Genomic_DNA"/>
</dbReference>
<evidence type="ECO:0000256" key="1">
    <source>
        <dbReference type="ARBA" id="ARBA00022801"/>
    </source>
</evidence>
<keyword evidence="1 4" id="KW-0378">Hydrolase</keyword>
<feature type="short sequence motif" description="GXGXXG" evidence="4">
    <location>
        <begin position="30"/>
        <end position="35"/>
    </location>
</feature>
<evidence type="ECO:0000256" key="3">
    <source>
        <dbReference type="ARBA" id="ARBA00023098"/>
    </source>
</evidence>
<dbReference type="GO" id="GO:0016787">
    <property type="term" value="F:hydrolase activity"/>
    <property type="evidence" value="ECO:0007669"/>
    <property type="project" value="UniProtKB-UniRule"/>
</dbReference>
<feature type="domain" description="PNPLA" evidence="5">
    <location>
        <begin position="26"/>
        <end position="216"/>
    </location>
</feature>
<dbReference type="CDD" id="cd07205">
    <property type="entry name" value="Pat_PNPLA6_PNPLA7_NTE1_like"/>
    <property type="match status" value="1"/>
</dbReference>
<dbReference type="InterPro" id="IPR016035">
    <property type="entry name" value="Acyl_Trfase/lysoPLipase"/>
</dbReference>
<dbReference type="SUPFAM" id="SSF52151">
    <property type="entry name" value="FabD/lysophospholipase-like"/>
    <property type="match status" value="1"/>
</dbReference>
<keyword evidence="7" id="KW-1185">Reference proteome</keyword>
<dbReference type="PANTHER" id="PTHR14226:SF76">
    <property type="entry name" value="NTE FAMILY PROTEIN RSSA"/>
    <property type="match status" value="1"/>
</dbReference>
<dbReference type="PANTHER" id="PTHR14226">
    <property type="entry name" value="NEUROPATHY TARGET ESTERASE/SWISS CHEESE D.MELANOGASTER"/>
    <property type="match status" value="1"/>
</dbReference>
<dbReference type="Gene3D" id="3.10.20.310">
    <property type="entry name" value="membrane protein fhac"/>
    <property type="match status" value="1"/>
</dbReference>
<dbReference type="Gene3D" id="2.40.160.50">
    <property type="entry name" value="membrane protein fhac: a member of the omp85/tpsb transporter family"/>
    <property type="match status" value="1"/>
</dbReference>
<feature type="active site" description="Proton acceptor" evidence="4">
    <location>
        <position position="203"/>
    </location>
</feature>
<dbReference type="PROSITE" id="PS51635">
    <property type="entry name" value="PNPLA"/>
    <property type="match status" value="1"/>
</dbReference>
<dbReference type="InterPro" id="IPR002641">
    <property type="entry name" value="PNPLA_dom"/>
</dbReference>
<dbReference type="InterPro" id="IPR050301">
    <property type="entry name" value="NTE"/>
</dbReference>
<protein>
    <submittedName>
        <fullName evidence="6">NTE family protein</fullName>
    </submittedName>
</protein>
<dbReference type="Proteomes" id="UP000294678">
    <property type="component" value="Unassembled WGS sequence"/>
</dbReference>
<keyword evidence="2 4" id="KW-0442">Lipid degradation</keyword>
<dbReference type="GO" id="GO:0016042">
    <property type="term" value="P:lipid catabolic process"/>
    <property type="evidence" value="ECO:0007669"/>
    <property type="project" value="UniProtKB-UniRule"/>
</dbReference>
<proteinExistence type="predicted"/>
<organism evidence="6 7">
    <name type="scientific">Hypnocyclicus thermotrophus</name>
    <dbReference type="NCBI Taxonomy" id="1627895"/>
    <lineage>
        <taxon>Bacteria</taxon>
        <taxon>Fusobacteriati</taxon>
        <taxon>Fusobacteriota</taxon>
        <taxon>Fusobacteriia</taxon>
        <taxon>Fusobacteriales</taxon>
        <taxon>Fusobacteriaceae</taxon>
        <taxon>Hypnocyclicus</taxon>
    </lineage>
</organism>
<dbReference type="Gene3D" id="3.40.1090.10">
    <property type="entry name" value="Cytosolic phospholipase A2 catalytic domain"/>
    <property type="match status" value="2"/>
</dbReference>
<accession>A0AA46I655</accession>
<comment type="caution">
    <text evidence="4">Lacks conserved residue(s) required for the propagation of feature annotation.</text>
</comment>
<evidence type="ECO:0000259" key="5">
    <source>
        <dbReference type="PROSITE" id="PS51635"/>
    </source>
</evidence>
<evidence type="ECO:0000256" key="2">
    <source>
        <dbReference type="ARBA" id="ARBA00022963"/>
    </source>
</evidence>
<dbReference type="Pfam" id="PF01734">
    <property type="entry name" value="Patatin"/>
    <property type="match status" value="1"/>
</dbReference>
<evidence type="ECO:0000313" key="7">
    <source>
        <dbReference type="Proteomes" id="UP000294678"/>
    </source>
</evidence>
<reference evidence="6 7" key="1">
    <citation type="submission" date="2019-03" db="EMBL/GenBank/DDBJ databases">
        <title>Genomic Encyclopedia of Type Strains, Phase IV (KMG-IV): sequencing the most valuable type-strain genomes for metagenomic binning, comparative biology and taxonomic classification.</title>
        <authorList>
            <person name="Goeker M."/>
        </authorList>
    </citation>
    <scope>NUCLEOTIDE SEQUENCE [LARGE SCALE GENOMIC DNA]</scope>
    <source>
        <strain evidence="6 7">DSM 100055</strain>
    </source>
</reference>
<feature type="short sequence motif" description="GXSXG" evidence="4">
    <location>
        <begin position="57"/>
        <end position="61"/>
    </location>
</feature>
<gene>
    <name evidence="6" type="ORF">EV215_0541</name>
</gene>
<name>A0AA46I655_9FUSO</name>
<dbReference type="RefSeq" id="WP_134112444.1">
    <property type="nucleotide sequence ID" value="NZ_SOBG01000002.1"/>
</dbReference>